<dbReference type="GO" id="GO:0007018">
    <property type="term" value="P:microtubule-based movement"/>
    <property type="evidence" value="ECO:0007669"/>
    <property type="project" value="InterPro"/>
</dbReference>
<feature type="domain" description="Kinesin motor" evidence="2">
    <location>
        <begin position="585"/>
        <end position="829"/>
    </location>
</feature>
<dbReference type="GO" id="GO:0005524">
    <property type="term" value="F:ATP binding"/>
    <property type="evidence" value="ECO:0007669"/>
    <property type="project" value="InterPro"/>
</dbReference>
<dbReference type="PRINTS" id="PR00380">
    <property type="entry name" value="KINESINHEAVY"/>
</dbReference>
<evidence type="ECO:0000256" key="1">
    <source>
        <dbReference type="SAM" id="MobiDB-lite"/>
    </source>
</evidence>
<evidence type="ECO:0000313" key="3">
    <source>
        <dbReference type="EMBL" id="AYV75721.1"/>
    </source>
</evidence>
<reference evidence="3" key="1">
    <citation type="submission" date="2018-10" db="EMBL/GenBank/DDBJ databases">
        <title>Hidden diversity of soil giant viruses.</title>
        <authorList>
            <person name="Schulz F."/>
            <person name="Alteio L."/>
            <person name="Goudeau D."/>
            <person name="Ryan E.M."/>
            <person name="Malmstrom R.R."/>
            <person name="Blanchard J."/>
            <person name="Woyke T."/>
        </authorList>
    </citation>
    <scope>NUCLEOTIDE SEQUENCE</scope>
    <source>
        <strain evidence="3">TEV1</strain>
    </source>
</reference>
<name>A0A3G4ZP30_9VIRU</name>
<dbReference type="Gene3D" id="3.40.850.10">
    <property type="entry name" value="Kinesin motor domain"/>
    <property type="match status" value="1"/>
</dbReference>
<feature type="region of interest" description="Disordered" evidence="1">
    <location>
        <begin position="317"/>
        <end position="350"/>
    </location>
</feature>
<dbReference type="Pfam" id="PF00225">
    <property type="entry name" value="Kinesin"/>
    <property type="match status" value="1"/>
</dbReference>
<dbReference type="EMBL" id="MK071980">
    <property type="protein sequence ID" value="AYV75721.1"/>
    <property type="molecule type" value="Genomic_DNA"/>
</dbReference>
<dbReference type="InterPro" id="IPR036961">
    <property type="entry name" value="Kinesin_motor_dom_sf"/>
</dbReference>
<accession>A0A3G4ZP30</accession>
<protein>
    <recommendedName>
        <fullName evidence="2">Kinesin motor domain-containing protein</fullName>
    </recommendedName>
</protein>
<sequence length="1221" mass="142928">MNNINIIDNILLAYIKDGYGYTQKRILNITNKLENILLNSLDNIQPHDDRYNYHGQYGQYGQHGQLGGNIIDKMAEIDIEIQRNKKVFESIQPIYDKTKEFQKELDIYVKELTEIEKHSNNKIITKNTEIYKQFVNKINEYKKELIYYVEGHYVDLYNYKKMIPESIMVTNGSANWKNMIVLFTTFINDQKKIIESMPINKTIEYNDVATEINEQIEQNMIKLEEFYKYLVQTNKLYKEKIKELDGSLDFDKKNISYVPDDEVNNIYNYTTRFEKINKSGKMMIQPENIMDLSNIYKILFESIKTMNIDNIDNLINSGPFRSGSETERGPFRSGSETERGPFRSGSETERGPKLDTIITKYIKQKQKQNGGGFFSEIKPKTGGSQEENIVMNKTTELLIKFDSLLQITNVEMGEAKKKIDAYTQLKIRQNNYIIYVTMLSDPIVDNVMLYKYVSKGIIQFYLTIMLDIMKLIKSGTHYDRPDIRYFSIYHYVTLKKLIKFCQFLVDTTRTEQIIDINECTGTVYETFLILNHFKDILESYNEVVQNKVTIYARINDWIKTDTDKLFKQDKTDARKLDINIKACTKILQDNSLYTTFINKKDVLFTEVFDTENFPQNGVISKYMTLETQLSQQKGIMLMTYGYSGTGKTYTLFGSKILNKEGILQATLNNIRGLDKVKIRVYELYGKGVQYPHYWKGDIYQKIIYHDINLVQNTNDLIITESKEVDNIMGYVKDETNYFDINGGQQIINVFKNFSSFVDKMDDIRKKAGRIRITPNNPDSSRSIIMYDLLLYVVGGNGENKYVPFIIIDLPGREEIVQTYVDRFLEKSHIRAHYNTPFDKSLLASMAINPLGISILTPSIIFDTFNSLDKKDRTKIVDTTQSDSMQSSSSSVIFKDEGFSYGNFTVNKLTKLYDFTDDNWNRNKQFEMISNYNYNKIYPGQKNIVRLDVQVANKRQIPTEINSIQYQGVLAFFLMNRLILSRRFDVLEKISENISNKYYKTNYLNDLKNGTIEEKREFLNKYLDNKRVEKILADSTGFETDYFLTNLVNYNSFAAPYEGIYINENIVGLIKFLSKNVLNKSDTEIKNSLATLQDTSLDFTKQKENIRELNYELYKEFYDQKETDSEHYENIYRDKNVLTSMYTKARDDYSSQKIFIYDKPIIGDILNHYMLSNRKIDNVPINPVIKFKIFYLFSNSEMDKKCDHQIKLLDNTMNLISAIENY</sequence>
<organism evidence="3">
    <name type="scientific">Terrestrivirus sp</name>
    <dbReference type="NCBI Taxonomy" id="2487775"/>
    <lineage>
        <taxon>Viruses</taxon>
        <taxon>Varidnaviria</taxon>
        <taxon>Bamfordvirae</taxon>
        <taxon>Nucleocytoviricota</taxon>
        <taxon>Megaviricetes</taxon>
        <taxon>Imitervirales</taxon>
        <taxon>Mimiviridae</taxon>
        <taxon>Klosneuvirinae</taxon>
    </lineage>
</organism>
<evidence type="ECO:0000259" key="2">
    <source>
        <dbReference type="Pfam" id="PF00225"/>
    </source>
</evidence>
<dbReference type="GO" id="GO:0003777">
    <property type="term" value="F:microtubule motor activity"/>
    <property type="evidence" value="ECO:0007669"/>
    <property type="project" value="InterPro"/>
</dbReference>
<gene>
    <name evidence="3" type="ORF">Terrestrivirus2_229</name>
</gene>
<dbReference type="SUPFAM" id="SSF52540">
    <property type="entry name" value="P-loop containing nucleoside triphosphate hydrolases"/>
    <property type="match status" value="1"/>
</dbReference>
<feature type="compositionally biased region" description="Basic and acidic residues" evidence="1">
    <location>
        <begin position="324"/>
        <end position="350"/>
    </location>
</feature>
<proteinExistence type="predicted"/>
<dbReference type="InterPro" id="IPR027417">
    <property type="entry name" value="P-loop_NTPase"/>
</dbReference>
<dbReference type="InterPro" id="IPR001752">
    <property type="entry name" value="Kinesin_motor_dom"/>
</dbReference>
<dbReference type="GO" id="GO:0008017">
    <property type="term" value="F:microtubule binding"/>
    <property type="evidence" value="ECO:0007669"/>
    <property type="project" value="InterPro"/>
</dbReference>